<dbReference type="HOGENOM" id="CLU_414701_0_0_1"/>
<organism evidence="1 2">
    <name type="scientific">Ostreococcus lucimarinus (strain CCE9901)</name>
    <dbReference type="NCBI Taxonomy" id="436017"/>
    <lineage>
        <taxon>Eukaryota</taxon>
        <taxon>Viridiplantae</taxon>
        <taxon>Chlorophyta</taxon>
        <taxon>Mamiellophyceae</taxon>
        <taxon>Mamiellales</taxon>
        <taxon>Bathycoccaceae</taxon>
        <taxon>Ostreococcus</taxon>
    </lineage>
</organism>
<dbReference type="AlphaFoldDB" id="A4RTZ4"/>
<accession>A4RTZ4</accession>
<keyword evidence="2" id="KW-1185">Reference proteome</keyword>
<evidence type="ECO:0000313" key="1">
    <source>
        <dbReference type="EMBL" id="ABO94873.1"/>
    </source>
</evidence>
<dbReference type="EMBL" id="CP000583">
    <property type="protein sequence ID" value="ABO94873.1"/>
    <property type="molecule type" value="Genomic_DNA"/>
</dbReference>
<gene>
    <name evidence="1" type="ORF">OSTLU_92386</name>
</gene>
<dbReference type="Gramene" id="ABO94873">
    <property type="protein sequence ID" value="ABO94873"/>
    <property type="gene ID" value="OSTLU_92386"/>
</dbReference>
<protein>
    <submittedName>
        <fullName evidence="1">Uncharacterized protein</fullName>
    </submittedName>
</protein>
<reference evidence="1 2" key="1">
    <citation type="journal article" date="2007" name="Proc. Natl. Acad. Sci. U.S.A.">
        <title>The tiny eukaryote Ostreococcus provides genomic insights into the paradox of plankton speciation.</title>
        <authorList>
            <person name="Palenik B."/>
            <person name="Grimwood J."/>
            <person name="Aerts A."/>
            <person name="Rouze P."/>
            <person name="Salamov A."/>
            <person name="Putnam N."/>
            <person name="Dupont C."/>
            <person name="Jorgensen R."/>
            <person name="Derelle E."/>
            <person name="Rombauts S."/>
            <person name="Zhou K."/>
            <person name="Otillar R."/>
            <person name="Merchant S.S."/>
            <person name="Podell S."/>
            <person name="Gaasterland T."/>
            <person name="Napoli C."/>
            <person name="Gendler K."/>
            <person name="Manuell A."/>
            <person name="Tai V."/>
            <person name="Vallon O."/>
            <person name="Piganeau G."/>
            <person name="Jancek S."/>
            <person name="Heijde M."/>
            <person name="Jabbari K."/>
            <person name="Bowler C."/>
            <person name="Lohr M."/>
            <person name="Robbens S."/>
            <person name="Werner G."/>
            <person name="Dubchak I."/>
            <person name="Pazour G.J."/>
            <person name="Ren Q."/>
            <person name="Paulsen I."/>
            <person name="Delwiche C."/>
            <person name="Schmutz J."/>
            <person name="Rokhsar D."/>
            <person name="Van de Peer Y."/>
            <person name="Moreau H."/>
            <person name="Grigoriev I.V."/>
        </authorList>
    </citation>
    <scope>NUCLEOTIDE SEQUENCE [LARGE SCALE GENOMIC DNA]</scope>
    <source>
        <strain evidence="1 2">CCE9901</strain>
    </source>
</reference>
<sequence length="662" mass="73227">MLRASAARRDVPTPVLGRLSLARVALVAMRVEPEVTEASARETLRRVVESTVRAELRTLRTAFGDAATDEGEGWRDVHVLGMSSETYVCVTPRKYAEATKMVCRATTSDEKIKEAKIPVRVTEVTTCEGKDQMDVLRSLVPTLVMQAFGEVPHWRAFGRTEYGTRFMYEDFFPSVPGGMTHAFGVEIEHGIKVTKAPATLAQDIGEDCEIEILFPSINAVALRLQRFGSVIDEMRQHGVATAKIRSFIDGAKVVEIHDTPIMAQAAPEIGVEVGIVAIRREVPRPCGFKSIAEFRIAFESSLGTFVPRHAHTDDSEEELLADICVPGCDKPFLWPVSLLLKSTGGTEFPARQSHVTNDHVLRFLEAARRVNIVDAHLSWLVRRSTFLARESAPKSGPVVPDRDIFVGASHNRSGWPAFSARANGMPDSLEMWVDPWPPNRNALPDSIFSPHDMVPPNFTSTPPSIPPTLKAPGESSDLFIGEDFDDIIDCAMDLSPSRIVANARKRMRVESSGDEAPPVLGSRVTQDGIQKSQFYSVPGAPPMKKRTTPTGRENLKNRIVAAYGVDNTEVSKRFLDVCLLIEADKLDQITVSRHHALDAAVTDARNLIKSVLKKYEDDENGKNFVERCGLVLTQIPKGRKKVELIDFLRSAFDLKIKTKTKL</sequence>
<dbReference type="KEGG" id="olu:OSTLU_92386"/>
<dbReference type="GeneID" id="5000678"/>
<evidence type="ECO:0000313" key="2">
    <source>
        <dbReference type="Proteomes" id="UP000001568"/>
    </source>
</evidence>
<dbReference type="RefSeq" id="XP_001416580.1">
    <property type="nucleotide sequence ID" value="XM_001416543.1"/>
</dbReference>
<dbReference type="Proteomes" id="UP000001568">
    <property type="component" value="Chromosome 3"/>
</dbReference>
<dbReference type="OrthoDB" id="10466049at2759"/>
<proteinExistence type="predicted"/>
<name>A4RTZ4_OSTLU</name>